<evidence type="ECO:0000313" key="2">
    <source>
        <dbReference type="Proteomes" id="UP000515153"/>
    </source>
</evidence>
<evidence type="ECO:0000256" key="1">
    <source>
        <dbReference type="SAM" id="SignalP"/>
    </source>
</evidence>
<reference evidence="3" key="2">
    <citation type="submission" date="2019-10" db="EMBL/GenBank/DDBJ databases">
        <authorList>
            <consortium name="NCBI Genome Project"/>
        </authorList>
    </citation>
    <scope>NUCLEOTIDE SEQUENCE</scope>
    <source>
        <strain evidence="3">NI907</strain>
    </source>
</reference>
<reference evidence="3" key="3">
    <citation type="submission" date="2025-08" db="UniProtKB">
        <authorList>
            <consortium name="RefSeq"/>
        </authorList>
    </citation>
    <scope>IDENTIFICATION</scope>
    <source>
        <strain evidence="3">NI907</strain>
    </source>
</reference>
<reference evidence="3" key="1">
    <citation type="journal article" date="2019" name="Mol. Biol. Evol.">
        <title>Blast fungal genomes show frequent chromosomal changes, gene gains and losses, and effector gene turnover.</title>
        <authorList>
            <person name="Gomez Luciano L.B."/>
            <person name="Jason Tsai I."/>
            <person name="Chuma I."/>
            <person name="Tosa Y."/>
            <person name="Chen Y.H."/>
            <person name="Li J.Y."/>
            <person name="Li M.Y."/>
            <person name="Jade Lu M.Y."/>
            <person name="Nakayashiki H."/>
            <person name="Li W.H."/>
        </authorList>
    </citation>
    <scope>NUCLEOTIDE SEQUENCE</scope>
    <source>
        <strain evidence="3">NI907</strain>
    </source>
</reference>
<sequence length="91" mass="9954">MLVFSMVGFGPLGLVAVLFEIATFEPRGSLKGDTTTLQEPLRNIDARRGSFRLFCCVRYCSIGVGFWGRAVACVRCLDKGTGSKCSNWQAI</sequence>
<proteinExistence type="predicted"/>
<gene>
    <name evidence="3" type="ORF">PgNI_02503</name>
</gene>
<protein>
    <recommendedName>
        <fullName evidence="4">Secreted protein</fullName>
    </recommendedName>
</protein>
<dbReference type="KEGG" id="pgri:PgNI_02503"/>
<feature type="chain" id="PRO_5027605114" description="Secreted protein" evidence="1">
    <location>
        <begin position="17"/>
        <end position="91"/>
    </location>
</feature>
<dbReference type="RefSeq" id="XP_030987102.1">
    <property type="nucleotide sequence ID" value="XM_031122568.1"/>
</dbReference>
<dbReference type="GeneID" id="41957479"/>
<keyword evidence="1" id="KW-0732">Signal</keyword>
<accession>A0A6P8BIY9</accession>
<evidence type="ECO:0008006" key="4">
    <source>
        <dbReference type="Google" id="ProtNLM"/>
    </source>
</evidence>
<keyword evidence="2" id="KW-1185">Reference proteome</keyword>
<evidence type="ECO:0000313" key="3">
    <source>
        <dbReference type="RefSeq" id="XP_030987102.1"/>
    </source>
</evidence>
<feature type="signal peptide" evidence="1">
    <location>
        <begin position="1"/>
        <end position="16"/>
    </location>
</feature>
<dbReference type="Proteomes" id="UP000515153">
    <property type="component" value="Unplaced"/>
</dbReference>
<name>A0A6P8BIY9_PYRGI</name>
<dbReference type="AlphaFoldDB" id="A0A6P8BIY9"/>
<organism evidence="2 3">
    <name type="scientific">Pyricularia grisea</name>
    <name type="common">Crabgrass-specific blast fungus</name>
    <name type="synonym">Magnaporthe grisea</name>
    <dbReference type="NCBI Taxonomy" id="148305"/>
    <lineage>
        <taxon>Eukaryota</taxon>
        <taxon>Fungi</taxon>
        <taxon>Dikarya</taxon>
        <taxon>Ascomycota</taxon>
        <taxon>Pezizomycotina</taxon>
        <taxon>Sordariomycetes</taxon>
        <taxon>Sordariomycetidae</taxon>
        <taxon>Magnaporthales</taxon>
        <taxon>Pyriculariaceae</taxon>
        <taxon>Pyricularia</taxon>
    </lineage>
</organism>